<sequence>MSSGRCRCWAEGSGASTRRLPGAQDRGQAWESVRSAAGGDGSVGGSPDAFDLSAGENNEFGTGTTANRHFTLYSLRHEEGAGARLDSDIPAKLHLMNPMHHLVDKVNGNRSKHWWIRLGTKDSDTALTVASNLAARLKNLGDDVDTSYYWDAGHGADNDPGDFIEWIATVSGYRS</sequence>
<dbReference type="SUPFAM" id="SSF53474">
    <property type="entry name" value="alpha/beta-Hydrolases"/>
    <property type="match status" value="1"/>
</dbReference>
<dbReference type="AlphaFoldDB" id="A0A1I2F0M1"/>
<name>A0A1I2F0M1_9ACTN</name>
<accession>A0A1I2F0M1</accession>
<evidence type="ECO:0000256" key="1">
    <source>
        <dbReference type="SAM" id="MobiDB-lite"/>
    </source>
</evidence>
<evidence type="ECO:0000313" key="2">
    <source>
        <dbReference type="EMBL" id="SFE98216.1"/>
    </source>
</evidence>
<protein>
    <submittedName>
        <fullName evidence="2">Uncharacterized protein</fullName>
    </submittedName>
</protein>
<dbReference type="EMBL" id="FONR01000003">
    <property type="protein sequence ID" value="SFE98216.1"/>
    <property type="molecule type" value="Genomic_DNA"/>
</dbReference>
<gene>
    <name evidence="2" type="ORF">SAMN02787118_103183</name>
</gene>
<feature type="region of interest" description="Disordered" evidence="1">
    <location>
        <begin position="1"/>
        <end position="46"/>
    </location>
</feature>
<dbReference type="InterPro" id="IPR029058">
    <property type="entry name" value="AB_hydrolase_fold"/>
</dbReference>
<organism evidence="2 3">
    <name type="scientific">Streptomyces mirabilis</name>
    <dbReference type="NCBI Taxonomy" id="68239"/>
    <lineage>
        <taxon>Bacteria</taxon>
        <taxon>Bacillati</taxon>
        <taxon>Actinomycetota</taxon>
        <taxon>Actinomycetes</taxon>
        <taxon>Kitasatosporales</taxon>
        <taxon>Streptomycetaceae</taxon>
        <taxon>Streptomyces</taxon>
    </lineage>
</organism>
<dbReference type="Gene3D" id="3.40.50.1820">
    <property type="entry name" value="alpha/beta hydrolase"/>
    <property type="match status" value="1"/>
</dbReference>
<reference evidence="2 3" key="1">
    <citation type="submission" date="2016-10" db="EMBL/GenBank/DDBJ databases">
        <authorList>
            <person name="de Groot N.N."/>
        </authorList>
    </citation>
    <scope>NUCLEOTIDE SEQUENCE [LARGE SCALE GENOMIC DNA]</scope>
    <source>
        <strain evidence="2 3">OK461</strain>
    </source>
</reference>
<evidence type="ECO:0000313" key="3">
    <source>
        <dbReference type="Proteomes" id="UP000181942"/>
    </source>
</evidence>
<dbReference type="Proteomes" id="UP000181942">
    <property type="component" value="Unassembled WGS sequence"/>
</dbReference>
<dbReference type="RefSeq" id="WP_369679584.1">
    <property type="nucleotide sequence ID" value="NZ_FONR01000003.1"/>
</dbReference>
<proteinExistence type="predicted"/>